<dbReference type="InterPro" id="IPR016195">
    <property type="entry name" value="Pol/histidinol_Pase-like"/>
</dbReference>
<name>A0A7G9WAJ5_ALKCA</name>
<keyword evidence="2" id="KW-0378">Hydrolase</keyword>
<dbReference type="InterPro" id="IPR010996">
    <property type="entry name" value="HHH_MUS81"/>
</dbReference>
<dbReference type="Pfam" id="PF14716">
    <property type="entry name" value="HHH_8"/>
    <property type="match status" value="1"/>
</dbReference>
<dbReference type="InterPro" id="IPR050243">
    <property type="entry name" value="PHP_phosphatase"/>
</dbReference>
<dbReference type="FunFam" id="3.20.20.140:FF:000047">
    <property type="entry name" value="PHP domain-containing protein"/>
    <property type="match status" value="1"/>
</dbReference>
<dbReference type="PANTHER" id="PTHR36928">
    <property type="entry name" value="PHOSPHATASE YCDX-RELATED"/>
    <property type="match status" value="1"/>
</dbReference>
<dbReference type="InterPro" id="IPR027421">
    <property type="entry name" value="DNA_pol_lamdba_lyase_dom_sf"/>
</dbReference>
<dbReference type="Gene3D" id="3.20.20.140">
    <property type="entry name" value="Metal-dependent hydrolases"/>
    <property type="match status" value="1"/>
</dbReference>
<protein>
    <submittedName>
        <fullName evidence="2">DNA polymerase/3'-5' exonuclease PolX</fullName>
    </submittedName>
</protein>
<dbReference type="AlphaFoldDB" id="A0A7G9WAJ5"/>
<evidence type="ECO:0000313" key="3">
    <source>
        <dbReference type="Proteomes" id="UP000516160"/>
    </source>
</evidence>
<dbReference type="PANTHER" id="PTHR36928:SF1">
    <property type="entry name" value="PHOSPHATASE YCDX-RELATED"/>
    <property type="match status" value="1"/>
</dbReference>
<dbReference type="SUPFAM" id="SSF47802">
    <property type="entry name" value="DNA polymerase beta, N-terminal domain-like"/>
    <property type="match status" value="1"/>
</dbReference>
<dbReference type="InterPro" id="IPR022311">
    <property type="entry name" value="PolX-like"/>
</dbReference>
<dbReference type="GO" id="GO:0005829">
    <property type="term" value="C:cytosol"/>
    <property type="evidence" value="ECO:0007669"/>
    <property type="project" value="TreeGrafter"/>
</dbReference>
<dbReference type="SUPFAM" id="SSF81301">
    <property type="entry name" value="Nucleotidyltransferase"/>
    <property type="match status" value="1"/>
</dbReference>
<dbReference type="Gene3D" id="3.30.460.10">
    <property type="entry name" value="Beta Polymerase, domain 2"/>
    <property type="match status" value="1"/>
</dbReference>
<evidence type="ECO:0000259" key="1">
    <source>
        <dbReference type="SMART" id="SM00481"/>
    </source>
</evidence>
<dbReference type="EMBL" id="CP058559">
    <property type="protein sequence ID" value="QNO15707.1"/>
    <property type="molecule type" value="Genomic_DNA"/>
</dbReference>
<dbReference type="Gene3D" id="1.10.150.20">
    <property type="entry name" value="5' to 3' exonuclease, C-terminal subdomain"/>
    <property type="match status" value="1"/>
</dbReference>
<dbReference type="NCBIfam" id="NF006375">
    <property type="entry name" value="PRK08609.1"/>
    <property type="match status" value="1"/>
</dbReference>
<dbReference type="RefSeq" id="WP_213166115.1">
    <property type="nucleotide sequence ID" value="NZ_CP058559.1"/>
</dbReference>
<dbReference type="InterPro" id="IPR043519">
    <property type="entry name" value="NT_sf"/>
</dbReference>
<dbReference type="GO" id="GO:0008270">
    <property type="term" value="F:zinc ion binding"/>
    <property type="evidence" value="ECO:0007669"/>
    <property type="project" value="TreeGrafter"/>
</dbReference>
<feature type="domain" description="Polymerase/histidinol phosphatase N-terminal" evidence="1">
    <location>
        <begin position="320"/>
        <end position="398"/>
    </location>
</feature>
<dbReference type="InterPro" id="IPR004013">
    <property type="entry name" value="PHP_dom"/>
</dbReference>
<dbReference type="GO" id="GO:0004527">
    <property type="term" value="F:exonuclease activity"/>
    <property type="evidence" value="ECO:0007669"/>
    <property type="project" value="UniProtKB-KW"/>
</dbReference>
<dbReference type="SMART" id="SM00481">
    <property type="entry name" value="POLIIIAc"/>
    <property type="match status" value="1"/>
</dbReference>
<sequence length="551" mass="62917">MDNREVAWTLLEIGKMVELRGDSKFAGQSYKRAARLIERSEPIKKLIDENKLRNLEGIGDRIAQNIMDMVKLGHSPKLEKLREQVPCGLREMIDIPNLTSQKVHLLYKELNIDTIDKLEKAIASKRLLSVKGFGLSTIGDIKSGIEQYKQRGRTFLLGLALPLAYSYLKEIREMDCVKNAEVVGEIRRMKETVSSVEIIVLTDDTQKFLTTLKKNNIEIDSNKEKRTLEFEGNYNIPVKIYLSPEEKYGIEKIIYTGSEKHVQDLEALGLLKQRSDNEGQVYDSIGLKYIPPFLREGDREIELARDDRLPNLISVKDIVGDLHLHSHYSDGLNSIEELVKAAKRMGYQYIAITDHSQSLKIAKGLTKERILEQWREIDRIQGKYHIKILKGIEVDILADGSLDFQDDFLEQFDIVVASVHSHFKQHQNEMTARIMKAVANPNVDIIGHATGRLIQKRMPYDVDIKKVLNYAKDYKIAFEINSSPDRLDLNSENILLAKELGLKIAINTDSHSTLEFANILLGVGTGQRGYLEKKDVLNCWEKEELLAYLRG</sequence>
<dbReference type="InterPro" id="IPR003141">
    <property type="entry name" value="Pol/His_phosphatase_N"/>
</dbReference>
<organism evidence="2 3">
    <name type="scientific">Alkalicella caledoniensis</name>
    <dbReference type="NCBI Taxonomy" id="2731377"/>
    <lineage>
        <taxon>Bacteria</taxon>
        <taxon>Bacillati</taxon>
        <taxon>Bacillota</taxon>
        <taxon>Clostridia</taxon>
        <taxon>Eubacteriales</taxon>
        <taxon>Proteinivoracaceae</taxon>
        <taxon>Alkalicella</taxon>
    </lineage>
</organism>
<dbReference type="CDD" id="cd07436">
    <property type="entry name" value="PHP_PolX"/>
    <property type="match status" value="1"/>
</dbReference>
<reference evidence="2 3" key="1">
    <citation type="submission" date="2020-07" db="EMBL/GenBank/DDBJ databases">
        <title>Alkalicella. sp. LB2 genome.</title>
        <authorList>
            <person name="Postec A."/>
            <person name="Quemeneur M."/>
        </authorList>
    </citation>
    <scope>NUCLEOTIDE SEQUENCE [LARGE SCALE GENOMIC DNA]</scope>
    <source>
        <strain evidence="2 3">LB2</strain>
    </source>
</reference>
<accession>A0A7G9WAJ5</accession>
<dbReference type="Proteomes" id="UP000516160">
    <property type="component" value="Chromosome"/>
</dbReference>
<dbReference type="Gene3D" id="1.10.150.110">
    <property type="entry name" value="DNA polymerase beta, N-terminal domain-like"/>
    <property type="match status" value="1"/>
</dbReference>
<dbReference type="GO" id="GO:0042578">
    <property type="term" value="F:phosphoric ester hydrolase activity"/>
    <property type="evidence" value="ECO:0007669"/>
    <property type="project" value="TreeGrafter"/>
</dbReference>
<gene>
    <name evidence="2" type="primary">polX</name>
    <name evidence="2" type="ORF">HYG86_13470</name>
</gene>
<evidence type="ECO:0000313" key="2">
    <source>
        <dbReference type="EMBL" id="QNO15707.1"/>
    </source>
</evidence>
<dbReference type="PIRSF" id="PIRSF005047">
    <property type="entry name" value="UCP005047_YshC"/>
    <property type="match status" value="1"/>
</dbReference>
<keyword evidence="3" id="KW-1185">Reference proteome</keyword>
<dbReference type="Pfam" id="PF02811">
    <property type="entry name" value="PHP"/>
    <property type="match status" value="1"/>
</dbReference>
<dbReference type="KEGG" id="acae:HYG86_13470"/>
<proteinExistence type="predicted"/>
<keyword evidence="2" id="KW-0540">Nuclease</keyword>
<dbReference type="InterPro" id="IPR047967">
    <property type="entry name" value="PolX_PHP"/>
</dbReference>
<dbReference type="SUPFAM" id="SSF89550">
    <property type="entry name" value="PHP domain-like"/>
    <property type="match status" value="1"/>
</dbReference>
<keyword evidence="2" id="KW-0269">Exonuclease</keyword>